<sequence length="152" mass="16359">MKQITPQQFAISSDDKQPDSKQPETNADAVTAELSAVWGSSAVNDHVAWKRIQVMRVEGTGEKYSRVSLPGVTVTVKGKANGTVTDVNGHFEISVPGTDAILLCSYVGYFSKEIPVGGQQSIQVVLNEDTRQLNQVVVVGFGTQKKVNLTVP</sequence>
<evidence type="ECO:0008006" key="4">
    <source>
        <dbReference type="Google" id="ProtNLM"/>
    </source>
</evidence>
<protein>
    <recommendedName>
        <fullName evidence="4">SusC/RagA family TonB-linked outer membrane protein</fullName>
    </recommendedName>
</protein>
<dbReference type="EMBL" id="VOHS01000017">
    <property type="protein sequence ID" value="TWV99237.1"/>
    <property type="molecule type" value="Genomic_DNA"/>
</dbReference>
<name>A0A5C6LRK9_9BACT</name>
<feature type="compositionally biased region" description="Polar residues" evidence="1">
    <location>
        <begin position="1"/>
        <end position="11"/>
    </location>
</feature>
<dbReference type="RefSeq" id="WP_146306264.1">
    <property type="nucleotide sequence ID" value="NZ_VOHS01000017.1"/>
</dbReference>
<gene>
    <name evidence="2" type="ORF">FEF09_17205</name>
</gene>
<feature type="compositionally biased region" description="Basic and acidic residues" evidence="1">
    <location>
        <begin position="13"/>
        <end position="22"/>
    </location>
</feature>
<proteinExistence type="predicted"/>
<dbReference type="AlphaFoldDB" id="A0A5C6LRK9"/>
<evidence type="ECO:0000256" key="1">
    <source>
        <dbReference type="SAM" id="MobiDB-lite"/>
    </source>
</evidence>
<evidence type="ECO:0000313" key="3">
    <source>
        <dbReference type="Proteomes" id="UP000318815"/>
    </source>
</evidence>
<comment type="caution">
    <text evidence="2">The sequence shown here is derived from an EMBL/GenBank/DDBJ whole genome shotgun (WGS) entry which is preliminary data.</text>
</comment>
<dbReference type="InterPro" id="IPR008969">
    <property type="entry name" value="CarboxyPept-like_regulatory"/>
</dbReference>
<dbReference type="SUPFAM" id="SSF49464">
    <property type="entry name" value="Carboxypeptidase regulatory domain-like"/>
    <property type="match status" value="1"/>
</dbReference>
<evidence type="ECO:0000313" key="2">
    <source>
        <dbReference type="EMBL" id="TWV99237.1"/>
    </source>
</evidence>
<organism evidence="2 3">
    <name type="scientific">Chitinophaga pinensis</name>
    <dbReference type="NCBI Taxonomy" id="79329"/>
    <lineage>
        <taxon>Bacteria</taxon>
        <taxon>Pseudomonadati</taxon>
        <taxon>Bacteroidota</taxon>
        <taxon>Chitinophagia</taxon>
        <taxon>Chitinophagales</taxon>
        <taxon>Chitinophagaceae</taxon>
        <taxon>Chitinophaga</taxon>
    </lineage>
</organism>
<accession>A0A5C6LRK9</accession>
<feature type="region of interest" description="Disordered" evidence="1">
    <location>
        <begin position="1"/>
        <end position="27"/>
    </location>
</feature>
<keyword evidence="3" id="KW-1185">Reference proteome</keyword>
<dbReference type="Pfam" id="PF13715">
    <property type="entry name" value="CarbopepD_reg_2"/>
    <property type="match status" value="1"/>
</dbReference>
<dbReference type="Proteomes" id="UP000318815">
    <property type="component" value="Unassembled WGS sequence"/>
</dbReference>
<dbReference type="Gene3D" id="2.60.40.1120">
    <property type="entry name" value="Carboxypeptidase-like, regulatory domain"/>
    <property type="match status" value="1"/>
</dbReference>
<dbReference type="OrthoDB" id="1112758at2"/>
<reference evidence="2 3" key="1">
    <citation type="submission" date="2019-08" db="EMBL/GenBank/DDBJ databases">
        <title>Whole genome sequencing of chitin degrading bacteria Chitinophaga pinensis YS16.</title>
        <authorList>
            <person name="Singh R.P."/>
            <person name="Manchanda G."/>
            <person name="Maurya I.K."/>
            <person name="Joshi N.K."/>
            <person name="Srivastava A.K."/>
        </authorList>
    </citation>
    <scope>NUCLEOTIDE SEQUENCE [LARGE SCALE GENOMIC DNA]</scope>
    <source>
        <strain evidence="2 3">YS-16</strain>
    </source>
</reference>